<dbReference type="AlphaFoldDB" id="A0A7S2B7A6"/>
<proteinExistence type="predicted"/>
<dbReference type="InterPro" id="IPR051710">
    <property type="entry name" value="Phosphatase_SH3-domain"/>
</dbReference>
<evidence type="ECO:0000256" key="1">
    <source>
        <dbReference type="SAM" id="MobiDB-lite"/>
    </source>
</evidence>
<protein>
    <submittedName>
        <fullName evidence="2">Uncharacterized protein</fullName>
    </submittedName>
</protein>
<dbReference type="Gene3D" id="3.40.50.1240">
    <property type="entry name" value="Phosphoglycerate mutase-like"/>
    <property type="match status" value="1"/>
</dbReference>
<gene>
    <name evidence="2" type="ORF">AAND1436_LOCUS9451</name>
</gene>
<dbReference type="SUPFAM" id="SSF53254">
    <property type="entry name" value="Phosphoglycerate mutase-like"/>
    <property type="match status" value="1"/>
</dbReference>
<dbReference type="PANTHER" id="PTHR16469">
    <property type="entry name" value="UBIQUITIN-ASSOCIATED AND SH3 DOMAIN-CONTAINING BA-RELATED"/>
    <property type="match status" value="1"/>
</dbReference>
<sequence length="318" mass="33440">MSCIFTSPFVRCFETAAQVAQEFGLASVCAEPALSESFGEHFYRSWCVPYADGNWGGPQGCGIGTYVPLEKLKPASRRLAGELLPQERLLAATDLPAGLEALYTPFVHLSDLQFRWGRFETEEQLVARMRAFFDHVADSFAGQAVMLISHGGPLEALLTTLEPGVRATMPGYCGLYVLHRPDDGDGTWTAPVAADMDHMRPWTQPGRSALSSWQGNSLLGKDRSVRSRLPLFSGFGFGRGKGGSSGSAAASGAGRGAGGVPAAGAGGTKGSGWARTVLGQAKPMPGGRGGAVPFGLLHLNGRGRGRIQIVGRGSSRSG</sequence>
<dbReference type="InterPro" id="IPR029033">
    <property type="entry name" value="His_PPase_superfam"/>
</dbReference>
<dbReference type="InterPro" id="IPR013078">
    <property type="entry name" value="His_Pase_superF_clade-1"/>
</dbReference>
<name>A0A7S2B7A6_9DINO</name>
<feature type="compositionally biased region" description="Gly residues" evidence="1">
    <location>
        <begin position="253"/>
        <end position="270"/>
    </location>
</feature>
<evidence type="ECO:0000313" key="2">
    <source>
        <dbReference type="EMBL" id="CAD9388389.1"/>
    </source>
</evidence>
<dbReference type="EMBL" id="HBGQ01018971">
    <property type="protein sequence ID" value="CAD9388389.1"/>
    <property type="molecule type" value="Transcribed_RNA"/>
</dbReference>
<accession>A0A7S2B7A6</accession>
<feature type="region of interest" description="Disordered" evidence="1">
    <location>
        <begin position="240"/>
        <end position="271"/>
    </location>
</feature>
<dbReference type="PANTHER" id="PTHR16469:SF27">
    <property type="entry name" value="UBIQUITIN-ASSOCIATED AND SH3 DOMAIN-CONTAINING BA-RELATED"/>
    <property type="match status" value="1"/>
</dbReference>
<organism evidence="2">
    <name type="scientific">Alexandrium andersonii</name>
    <dbReference type="NCBI Taxonomy" id="327968"/>
    <lineage>
        <taxon>Eukaryota</taxon>
        <taxon>Sar</taxon>
        <taxon>Alveolata</taxon>
        <taxon>Dinophyceae</taxon>
        <taxon>Gonyaulacales</taxon>
        <taxon>Pyrocystaceae</taxon>
        <taxon>Alexandrium</taxon>
    </lineage>
</organism>
<dbReference type="Pfam" id="PF00300">
    <property type="entry name" value="His_Phos_1"/>
    <property type="match status" value="1"/>
</dbReference>
<reference evidence="2" key="1">
    <citation type="submission" date="2021-01" db="EMBL/GenBank/DDBJ databases">
        <authorList>
            <person name="Corre E."/>
            <person name="Pelletier E."/>
            <person name="Niang G."/>
            <person name="Scheremetjew M."/>
            <person name="Finn R."/>
            <person name="Kale V."/>
            <person name="Holt S."/>
            <person name="Cochrane G."/>
            <person name="Meng A."/>
            <person name="Brown T."/>
            <person name="Cohen L."/>
        </authorList>
    </citation>
    <scope>NUCLEOTIDE SEQUENCE</scope>
    <source>
        <strain evidence="2">CCMP2222</strain>
    </source>
</reference>